<protein>
    <submittedName>
        <fullName evidence="3">ATPase</fullName>
    </submittedName>
</protein>
<feature type="domain" description="AAA+ ATPase" evidence="2">
    <location>
        <begin position="204"/>
        <end position="342"/>
    </location>
</feature>
<dbReference type="Gene3D" id="3.40.50.300">
    <property type="entry name" value="P-loop containing nucleotide triphosphate hydrolases"/>
    <property type="match status" value="1"/>
</dbReference>
<dbReference type="SMART" id="SM00382">
    <property type="entry name" value="AAA"/>
    <property type="match status" value="1"/>
</dbReference>
<name>A0A8S5T1E7_9CAUD</name>
<dbReference type="InterPro" id="IPR027417">
    <property type="entry name" value="P-loop_NTPase"/>
</dbReference>
<comment type="similarity">
    <text evidence="1">Belongs to the AAA ATPase family. BCS1 subfamily.</text>
</comment>
<dbReference type="PANTHER" id="PTHR23070">
    <property type="entry name" value="BCS1 AAA-TYPE ATPASE"/>
    <property type="match status" value="1"/>
</dbReference>
<dbReference type="InterPro" id="IPR050747">
    <property type="entry name" value="Mitochondrial_chaperone_BCS1"/>
</dbReference>
<evidence type="ECO:0000259" key="2">
    <source>
        <dbReference type="SMART" id="SM00382"/>
    </source>
</evidence>
<evidence type="ECO:0000256" key="1">
    <source>
        <dbReference type="ARBA" id="ARBA00007448"/>
    </source>
</evidence>
<evidence type="ECO:0000313" key="3">
    <source>
        <dbReference type="EMBL" id="DAF56618.1"/>
    </source>
</evidence>
<accession>A0A8S5T1E7</accession>
<sequence>MLEFFKEIVQSNPALATMYSGGIVAMFVMHSKVIFGWVYTKLISLISFSISYNAKIYNYESVPNKNLELLIKNQTHLFQNTYEINNKQEIGEGYGVTWLWMFKKLVYFSKSWESDANGVTLKIFLRVYFANKKKFIKKLEESLKDTVEAYDNKITVIQGYNEIKRTKRPLTSVYTNDNIGNKILNDIKHFLKSKNDYINNNILYKRNYLLYGVPGTGKSSLIFALASELNFQIKMISLKTIRDIDDLIWQISSPDRKIFVFEDIDCADTAVNNRVDNEMTGDIINPSRDNKITLSDILNVLDGLYTPEGIICFFTTNHIEQLDEAFLRDGRMDYKIELTDLNNEMANKMIFDKLGLDNLFKKEFINPATLQELIRQVKWNILTIDQFRKVINDDK</sequence>
<organism evidence="3">
    <name type="scientific">Myoviridae sp. ctWb16</name>
    <dbReference type="NCBI Taxonomy" id="2827690"/>
    <lineage>
        <taxon>Viruses</taxon>
        <taxon>Duplodnaviria</taxon>
        <taxon>Heunggongvirae</taxon>
        <taxon>Uroviricota</taxon>
        <taxon>Caudoviricetes</taxon>
    </lineage>
</organism>
<dbReference type="SUPFAM" id="SSF52540">
    <property type="entry name" value="P-loop containing nucleoside triphosphate hydrolases"/>
    <property type="match status" value="1"/>
</dbReference>
<reference evidence="3" key="1">
    <citation type="journal article" date="2021" name="Proc. Natl. Acad. Sci. U.S.A.">
        <title>A Catalog of Tens of Thousands of Viruses from Human Metagenomes Reveals Hidden Associations with Chronic Diseases.</title>
        <authorList>
            <person name="Tisza M.J."/>
            <person name="Buck C.B."/>
        </authorList>
    </citation>
    <scope>NUCLEOTIDE SEQUENCE</scope>
    <source>
        <strain evidence="3">CtWb16</strain>
    </source>
</reference>
<dbReference type="EMBL" id="BK032721">
    <property type="protein sequence ID" value="DAF56618.1"/>
    <property type="molecule type" value="Genomic_DNA"/>
</dbReference>
<proteinExistence type="inferred from homology"/>
<dbReference type="InterPro" id="IPR003959">
    <property type="entry name" value="ATPase_AAA_core"/>
</dbReference>
<dbReference type="InterPro" id="IPR003593">
    <property type="entry name" value="AAA+_ATPase"/>
</dbReference>
<dbReference type="GO" id="GO:0005524">
    <property type="term" value="F:ATP binding"/>
    <property type="evidence" value="ECO:0007669"/>
    <property type="project" value="InterPro"/>
</dbReference>
<dbReference type="GO" id="GO:0016887">
    <property type="term" value="F:ATP hydrolysis activity"/>
    <property type="evidence" value="ECO:0007669"/>
    <property type="project" value="InterPro"/>
</dbReference>
<dbReference type="Pfam" id="PF00004">
    <property type="entry name" value="AAA"/>
    <property type="match status" value="1"/>
</dbReference>